<sequence>MFDSIAGYEDIHKDEPYIDADEPTTGEVAHVYMLYVPPHKRGRGIGGELFRKWVIGLPSNIKRVRLKAVTLGGSDALSFWKRLGFTEAFCGVIHDEIDGALVLGVNGYENPVVEYVQATGDEYRHWIEGDDDVRHFHKNPQRKAG</sequence>
<dbReference type="Pfam" id="PF13508">
    <property type="entry name" value="Acetyltransf_7"/>
    <property type="match status" value="1"/>
</dbReference>
<dbReference type="KEGG" id="marq:MARGE09_P1884"/>
<dbReference type="InterPro" id="IPR000182">
    <property type="entry name" value="GNAT_dom"/>
</dbReference>
<protein>
    <recommendedName>
        <fullName evidence="1">N-acetyltransferase domain-containing protein</fullName>
    </recommendedName>
</protein>
<dbReference type="AlphaFoldDB" id="A0AAN2BK44"/>
<proteinExistence type="predicted"/>
<dbReference type="CDD" id="cd04301">
    <property type="entry name" value="NAT_SF"/>
    <property type="match status" value="1"/>
</dbReference>
<keyword evidence="3" id="KW-1185">Reference proteome</keyword>
<dbReference type="EMBL" id="AP023086">
    <property type="protein sequence ID" value="BCD97683.1"/>
    <property type="molecule type" value="Genomic_DNA"/>
</dbReference>
<name>A0AAN2BK44_9GAMM</name>
<dbReference type="Proteomes" id="UP001320119">
    <property type="component" value="Chromosome"/>
</dbReference>
<dbReference type="GO" id="GO:0016747">
    <property type="term" value="F:acyltransferase activity, transferring groups other than amino-acyl groups"/>
    <property type="evidence" value="ECO:0007669"/>
    <property type="project" value="InterPro"/>
</dbReference>
<organism evidence="2 3">
    <name type="scientific">Marinagarivorans cellulosilyticus</name>
    <dbReference type="NCBI Taxonomy" id="2721545"/>
    <lineage>
        <taxon>Bacteria</taxon>
        <taxon>Pseudomonadati</taxon>
        <taxon>Pseudomonadota</taxon>
        <taxon>Gammaproteobacteria</taxon>
        <taxon>Cellvibrionales</taxon>
        <taxon>Cellvibrionaceae</taxon>
        <taxon>Marinagarivorans</taxon>
    </lineage>
</organism>
<dbReference type="Gene3D" id="3.40.630.30">
    <property type="match status" value="1"/>
</dbReference>
<accession>A0AAN2BK44</accession>
<feature type="domain" description="N-acetyltransferase" evidence="1">
    <location>
        <begin position="24"/>
        <end position="87"/>
    </location>
</feature>
<evidence type="ECO:0000313" key="2">
    <source>
        <dbReference type="EMBL" id="BCD97683.1"/>
    </source>
</evidence>
<evidence type="ECO:0000313" key="3">
    <source>
        <dbReference type="Proteomes" id="UP001320119"/>
    </source>
</evidence>
<evidence type="ECO:0000259" key="1">
    <source>
        <dbReference type="Pfam" id="PF13508"/>
    </source>
</evidence>
<gene>
    <name evidence="2" type="ORF">MARGE09_P1884</name>
</gene>
<reference evidence="2 3" key="1">
    <citation type="journal article" date="2022" name="IScience">
        <title>An ultrasensitive nanofiber-based assay for enzymatic hydrolysis and deep-sea microbial degradation of cellulose.</title>
        <authorList>
            <person name="Tsudome M."/>
            <person name="Tachioka M."/>
            <person name="Miyazaki M."/>
            <person name="Uchimura K."/>
            <person name="Tsuda M."/>
            <person name="Takaki Y."/>
            <person name="Deguchi S."/>
        </authorList>
    </citation>
    <scope>NUCLEOTIDE SEQUENCE [LARGE SCALE GENOMIC DNA]</scope>
    <source>
        <strain evidence="2 3">GE09</strain>
    </source>
</reference>
<dbReference type="InterPro" id="IPR016181">
    <property type="entry name" value="Acyl_CoA_acyltransferase"/>
</dbReference>
<dbReference type="RefSeq" id="WP_236987148.1">
    <property type="nucleotide sequence ID" value="NZ_AP023086.1"/>
</dbReference>
<dbReference type="SUPFAM" id="SSF55729">
    <property type="entry name" value="Acyl-CoA N-acyltransferases (Nat)"/>
    <property type="match status" value="1"/>
</dbReference>